<evidence type="ECO:0000313" key="4">
    <source>
        <dbReference type="EMBL" id="EKM30246.1"/>
    </source>
</evidence>
<dbReference type="Pfam" id="PF00990">
    <property type="entry name" value="GGDEF"/>
    <property type="match status" value="1"/>
</dbReference>
<proteinExistence type="predicted"/>
<dbReference type="Pfam" id="PF13188">
    <property type="entry name" value="PAS_8"/>
    <property type="match status" value="1"/>
</dbReference>
<dbReference type="SUPFAM" id="SSF55073">
    <property type="entry name" value="Nucleotide cyclase"/>
    <property type="match status" value="1"/>
</dbReference>
<keyword evidence="1" id="KW-0812">Transmembrane</keyword>
<dbReference type="GO" id="GO:0016020">
    <property type="term" value="C:membrane"/>
    <property type="evidence" value="ECO:0007669"/>
    <property type="project" value="InterPro"/>
</dbReference>
<feature type="domain" description="GGDEF" evidence="3">
    <location>
        <begin position="504"/>
        <end position="635"/>
    </location>
</feature>
<dbReference type="GO" id="GO:0007165">
    <property type="term" value="P:signal transduction"/>
    <property type="evidence" value="ECO:0007669"/>
    <property type="project" value="InterPro"/>
</dbReference>
<dbReference type="PROSITE" id="PS50887">
    <property type="entry name" value="GGDEF"/>
    <property type="match status" value="1"/>
</dbReference>
<dbReference type="Gene3D" id="3.30.70.270">
    <property type="match status" value="1"/>
</dbReference>
<gene>
    <name evidence="4" type="ORF">VCHENC02_4016</name>
</gene>
<comment type="caution">
    <text evidence="4">The sequence shown here is derived from an EMBL/GenBank/DDBJ whole genome shotgun (WGS) entry which is preliminary data.</text>
</comment>
<name>A0A454CUZ3_VIBHA</name>
<keyword evidence="1" id="KW-0472">Membrane</keyword>
<evidence type="ECO:0000313" key="5">
    <source>
        <dbReference type="Proteomes" id="UP000008367"/>
    </source>
</evidence>
<dbReference type="Gene3D" id="6.10.340.10">
    <property type="match status" value="1"/>
</dbReference>
<dbReference type="SUPFAM" id="SSF55785">
    <property type="entry name" value="PYP-like sensor domain (PAS domain)"/>
    <property type="match status" value="1"/>
</dbReference>
<dbReference type="EMBL" id="AJSR01001722">
    <property type="protein sequence ID" value="EKM30246.1"/>
    <property type="molecule type" value="Genomic_DNA"/>
</dbReference>
<evidence type="ECO:0000259" key="3">
    <source>
        <dbReference type="PROSITE" id="PS50887"/>
    </source>
</evidence>
<evidence type="ECO:0000256" key="1">
    <source>
        <dbReference type="SAM" id="Phobius"/>
    </source>
</evidence>
<dbReference type="CDD" id="cd01949">
    <property type="entry name" value="GGDEF"/>
    <property type="match status" value="1"/>
</dbReference>
<accession>A0A454CUZ3</accession>
<dbReference type="InterPro" id="IPR003660">
    <property type="entry name" value="HAMP_dom"/>
</dbReference>
<dbReference type="InterPro" id="IPR043128">
    <property type="entry name" value="Rev_trsase/Diguanyl_cyclase"/>
</dbReference>
<dbReference type="STRING" id="669.AL538_23530"/>
<dbReference type="InterPro" id="IPR000160">
    <property type="entry name" value="GGDEF_dom"/>
</dbReference>
<dbReference type="Pfam" id="PF17152">
    <property type="entry name" value="CHASE8"/>
    <property type="match status" value="1"/>
</dbReference>
<dbReference type="AlphaFoldDB" id="A0A454CUZ3"/>
<dbReference type="InterPro" id="IPR035965">
    <property type="entry name" value="PAS-like_dom_sf"/>
</dbReference>
<dbReference type="PANTHER" id="PTHR46663:SF3">
    <property type="entry name" value="SLL0267 PROTEIN"/>
    <property type="match status" value="1"/>
</dbReference>
<dbReference type="Gene3D" id="3.30.450.20">
    <property type="entry name" value="PAS domain"/>
    <property type="match status" value="1"/>
</dbReference>
<dbReference type="NCBIfam" id="TIGR00229">
    <property type="entry name" value="sensory_box"/>
    <property type="match status" value="1"/>
</dbReference>
<feature type="domain" description="HAMP" evidence="2">
    <location>
        <begin position="180"/>
        <end position="233"/>
    </location>
</feature>
<dbReference type="NCBIfam" id="TIGR00254">
    <property type="entry name" value="GGDEF"/>
    <property type="match status" value="1"/>
</dbReference>
<reference evidence="4 5" key="1">
    <citation type="submission" date="2012-10" db="EMBL/GenBank/DDBJ databases">
        <title>Genome sequence of Vibrio Cholerae HENC-02.</title>
        <authorList>
            <person name="Eppinger M."/>
            <person name="Hasan N.A."/>
            <person name="Sengamalay N."/>
            <person name="Hine E."/>
            <person name="Su Q."/>
            <person name="Daugherty S.C."/>
            <person name="Young S."/>
            <person name="Sadzewicz L."/>
            <person name="Tallon L."/>
            <person name="Cebula T.A."/>
            <person name="Ravel J."/>
            <person name="Colwell R.R."/>
        </authorList>
    </citation>
    <scope>NUCLEOTIDE SEQUENCE [LARGE SCALE GENOMIC DNA]</scope>
    <source>
        <strain evidence="4 5">HENC-02</strain>
    </source>
</reference>
<sequence length="641" mass="72256">MIRSRLARLPLRHKMMLPTWLMITLIVIGLGTLAIQYLVIAQESALDRRINILGQGVANTLQASLMFDDAYSAKEQLINLSFDPDIISAVVINQHDQTIASIEDLPKECAWHGRELLCANQSVVMRHNDVLLGGEKLGALEIWVSLESLLIHERKMWLSLGVIVLLLSICAWALAKLLHSLISLPLLSLHRSVEHMGRVGVIRKALPVYHQDEVGKLTECFNEMTMSLAERESQVAQVLKRVEDKNRYIRSALDAMQRCVLVVSSNEQVTYFNPVAESELRGIEVNANARNLLMNYFEPQLKIERIMFAIDTHTTVEGIEVRSVDKTKRYLISCNPMDTEKSSLIQLRDITEHALSEQRRKLLDLMFDQNQDAILVLDRALNIKTQNNSATQWFGEVDALKTLELLSPFEATKAIKLRLLKTGHYKTHVELKNQQGRVIPCELKVRVLKSETGRAEAFVVSFTDLTIDIELKRLNYQANHDPLTGLANRTKAVRRLQEKHDVGASQHILFVDLDGFKAVNDQYGHAVGDQLLKVVAQRLMNCVARRDLVSRLAGDEFLIGVRDASSSEPIARRIIESLEKPFLLGDVTCEVSASIGISYWSREDSATLDEKINEADVAMYLAKKAGKNRYHSGAETVCLLD</sequence>
<dbReference type="Proteomes" id="UP000008367">
    <property type="component" value="Unassembled WGS sequence"/>
</dbReference>
<evidence type="ECO:0000259" key="2">
    <source>
        <dbReference type="PROSITE" id="PS50885"/>
    </source>
</evidence>
<organism evidence="4 5">
    <name type="scientific">Vibrio harveyi</name>
    <name type="common">Beneckea harveyi</name>
    <dbReference type="NCBI Taxonomy" id="669"/>
    <lineage>
        <taxon>Bacteria</taxon>
        <taxon>Pseudomonadati</taxon>
        <taxon>Pseudomonadota</taxon>
        <taxon>Gammaproteobacteria</taxon>
        <taxon>Vibrionales</taxon>
        <taxon>Vibrionaceae</taxon>
        <taxon>Vibrio</taxon>
    </lineage>
</organism>
<dbReference type="InterPro" id="IPR000014">
    <property type="entry name" value="PAS"/>
</dbReference>
<dbReference type="InterPro" id="IPR052163">
    <property type="entry name" value="DGC-Regulatory_Protein"/>
</dbReference>
<dbReference type="SMART" id="SM00304">
    <property type="entry name" value="HAMP"/>
    <property type="match status" value="1"/>
</dbReference>
<dbReference type="PROSITE" id="PS50885">
    <property type="entry name" value="HAMP"/>
    <property type="match status" value="1"/>
</dbReference>
<dbReference type="InterPro" id="IPR029787">
    <property type="entry name" value="Nucleotide_cyclase"/>
</dbReference>
<dbReference type="InterPro" id="IPR033417">
    <property type="entry name" value="CHASE8"/>
</dbReference>
<keyword evidence="1" id="KW-1133">Transmembrane helix</keyword>
<feature type="transmembrane region" description="Helical" evidence="1">
    <location>
        <begin position="156"/>
        <end position="175"/>
    </location>
</feature>
<dbReference type="SMART" id="SM00267">
    <property type="entry name" value="GGDEF"/>
    <property type="match status" value="1"/>
</dbReference>
<feature type="transmembrane region" description="Helical" evidence="1">
    <location>
        <begin position="20"/>
        <end position="40"/>
    </location>
</feature>
<dbReference type="PANTHER" id="PTHR46663">
    <property type="entry name" value="DIGUANYLATE CYCLASE DGCT-RELATED"/>
    <property type="match status" value="1"/>
</dbReference>
<protein>
    <submittedName>
        <fullName evidence="4">Diguanylate cyclase domain protein</fullName>
    </submittedName>
</protein>